<evidence type="ECO:0000313" key="1">
    <source>
        <dbReference type="EnsemblMetazoa" id="GPPI026764-PA"/>
    </source>
</evidence>
<reference evidence="2" key="1">
    <citation type="submission" date="2015-01" db="EMBL/GenBank/DDBJ databases">
        <authorList>
            <person name="Aksoy S."/>
            <person name="Warren W."/>
            <person name="Wilson R.K."/>
        </authorList>
    </citation>
    <scope>NUCLEOTIDE SEQUENCE [LARGE SCALE GENOMIC DNA]</scope>
    <source>
        <strain evidence="2">IAEA</strain>
    </source>
</reference>
<protein>
    <submittedName>
        <fullName evidence="1">Uncharacterized protein</fullName>
    </submittedName>
</protein>
<organism evidence="1 2">
    <name type="scientific">Glossina palpalis gambiensis</name>
    <dbReference type="NCBI Taxonomy" id="67801"/>
    <lineage>
        <taxon>Eukaryota</taxon>
        <taxon>Metazoa</taxon>
        <taxon>Ecdysozoa</taxon>
        <taxon>Arthropoda</taxon>
        <taxon>Hexapoda</taxon>
        <taxon>Insecta</taxon>
        <taxon>Pterygota</taxon>
        <taxon>Neoptera</taxon>
        <taxon>Endopterygota</taxon>
        <taxon>Diptera</taxon>
        <taxon>Brachycera</taxon>
        <taxon>Muscomorpha</taxon>
        <taxon>Hippoboscoidea</taxon>
        <taxon>Glossinidae</taxon>
        <taxon>Glossina</taxon>
    </lineage>
</organism>
<dbReference type="Proteomes" id="UP000092460">
    <property type="component" value="Unassembled WGS sequence"/>
</dbReference>
<sequence length="85" mass="9835">MKLIYSIMDSSEKPKKENPRQFAHILSQLTFGWSIPLLYRGSRQGLTADDLTKCLPEDLSQDLGDKLERKLYHGVDCKRKPLQLM</sequence>
<dbReference type="VEuPathDB" id="VectorBase:GPPI026764"/>
<evidence type="ECO:0000313" key="2">
    <source>
        <dbReference type="Proteomes" id="UP000092460"/>
    </source>
</evidence>
<dbReference type="AlphaFoldDB" id="A0A1B0BDP4"/>
<proteinExistence type="predicted"/>
<dbReference type="EMBL" id="JXJN01012595">
    <property type="status" value="NOT_ANNOTATED_CDS"/>
    <property type="molecule type" value="Genomic_DNA"/>
</dbReference>
<reference evidence="1" key="2">
    <citation type="submission" date="2020-05" db="UniProtKB">
        <authorList>
            <consortium name="EnsemblMetazoa"/>
        </authorList>
    </citation>
    <scope>IDENTIFICATION</scope>
    <source>
        <strain evidence="1">IAEA</strain>
    </source>
</reference>
<keyword evidence="2" id="KW-1185">Reference proteome</keyword>
<name>A0A1B0BDP4_9MUSC</name>
<dbReference type="STRING" id="67801.A0A1B0BDP4"/>
<accession>A0A1B0BDP4</accession>
<dbReference type="EnsemblMetazoa" id="GPPI026764-RA">
    <property type="protein sequence ID" value="GPPI026764-PA"/>
    <property type="gene ID" value="GPPI026764"/>
</dbReference>